<name>A0A1F4VVY9_UNCKA</name>
<evidence type="ECO:0000313" key="1">
    <source>
        <dbReference type="EMBL" id="OGC61235.1"/>
    </source>
</evidence>
<dbReference type="AlphaFoldDB" id="A0A1F4VVY9"/>
<sequence>MPSDSAPKIYVGDGSVLHSPGSLEPGSEFAILVCGESGLQRLQSALLANLKDGKDFLTMVVGRNVSRLADVSEKDVRALGFRDLYHLAESLRHRHPEITWNDQVTVVYFFVFEGYWE</sequence>
<evidence type="ECO:0000313" key="2">
    <source>
        <dbReference type="Proteomes" id="UP000176967"/>
    </source>
</evidence>
<dbReference type="Proteomes" id="UP000176967">
    <property type="component" value="Unassembled WGS sequence"/>
</dbReference>
<reference evidence="1 2" key="1">
    <citation type="journal article" date="2016" name="Nat. Commun.">
        <title>Thousands of microbial genomes shed light on interconnected biogeochemical processes in an aquifer system.</title>
        <authorList>
            <person name="Anantharaman K."/>
            <person name="Brown C.T."/>
            <person name="Hug L.A."/>
            <person name="Sharon I."/>
            <person name="Castelle C.J."/>
            <person name="Probst A.J."/>
            <person name="Thomas B.C."/>
            <person name="Singh A."/>
            <person name="Wilkins M.J."/>
            <person name="Karaoz U."/>
            <person name="Brodie E.L."/>
            <person name="Williams K.H."/>
            <person name="Hubbard S.S."/>
            <person name="Banfield J.F."/>
        </authorList>
    </citation>
    <scope>NUCLEOTIDE SEQUENCE [LARGE SCALE GENOMIC DNA]</scope>
</reference>
<comment type="caution">
    <text evidence="1">The sequence shown here is derived from an EMBL/GenBank/DDBJ whole genome shotgun (WGS) entry which is preliminary data.</text>
</comment>
<organism evidence="1 2">
    <name type="scientific">candidate division WWE3 bacterium RIFCSPLOWO2_01_FULL_53_14</name>
    <dbReference type="NCBI Taxonomy" id="1802628"/>
    <lineage>
        <taxon>Bacteria</taxon>
        <taxon>Katanobacteria</taxon>
    </lineage>
</organism>
<dbReference type="EMBL" id="MEVL01000017">
    <property type="protein sequence ID" value="OGC61235.1"/>
    <property type="molecule type" value="Genomic_DNA"/>
</dbReference>
<dbReference type="STRING" id="1802628.A2890_00890"/>
<proteinExistence type="predicted"/>
<accession>A0A1F4VVY9</accession>
<protein>
    <submittedName>
        <fullName evidence="1">Uncharacterized protein</fullName>
    </submittedName>
</protein>
<gene>
    <name evidence="1" type="ORF">A2890_00890</name>
</gene>